<dbReference type="RefSeq" id="WP_014205918.1">
    <property type="nucleotide sequence ID" value="NC_016603.1"/>
</dbReference>
<dbReference type="HOGENOM" id="CLU_2949631_0_0_6"/>
<name>F0KEV7_ACIP2</name>
<dbReference type="AlphaFoldDB" id="F0KEV7"/>
<sequence length="59" mass="6407">MEAASVAQIASQFNVPFLGIRILSNNITNNGAYDPGTGEACQEYVLNVAEEYMKSKLPK</sequence>
<evidence type="ECO:0000259" key="1">
    <source>
        <dbReference type="Pfam" id="PF01048"/>
    </source>
</evidence>
<dbReference type="InterPro" id="IPR035994">
    <property type="entry name" value="Nucleoside_phosphorylase_sf"/>
</dbReference>
<keyword evidence="3" id="KW-1185">Reference proteome</keyword>
<dbReference type="eggNOG" id="COG0775">
    <property type="taxonomic scope" value="Bacteria"/>
</dbReference>
<organism evidence="2 3">
    <name type="scientific">Acinetobacter pittii (strain PHEA-2)</name>
    <dbReference type="NCBI Taxonomy" id="871585"/>
    <lineage>
        <taxon>Bacteria</taxon>
        <taxon>Pseudomonadati</taxon>
        <taxon>Pseudomonadota</taxon>
        <taxon>Gammaproteobacteria</taxon>
        <taxon>Moraxellales</taxon>
        <taxon>Moraxellaceae</taxon>
        <taxon>Acinetobacter</taxon>
        <taxon>Acinetobacter calcoaceticus/baumannii complex</taxon>
    </lineage>
</organism>
<protein>
    <submittedName>
        <fullName evidence="2">MTA/SAH nucleosidase</fullName>
    </submittedName>
</protein>
<evidence type="ECO:0000313" key="2">
    <source>
        <dbReference type="EMBL" id="ADY80637.1"/>
    </source>
</evidence>
<reference evidence="2 3" key="2">
    <citation type="journal article" date="2011" name="J. Bacteriol.">
        <title>Genome sequence of Acinetobacter calcoaceticus PHEA-2, isolated from industry wastewater.</title>
        <authorList>
            <person name="Zhan Y."/>
            <person name="Yan Y."/>
            <person name="Zhang W."/>
            <person name="Yu H."/>
            <person name="Chen M."/>
            <person name="Lu W."/>
            <person name="Ping S."/>
            <person name="Peng Z."/>
            <person name="Yuan M."/>
            <person name="Zhou Z."/>
            <person name="Elmerich C."/>
            <person name="Lin M."/>
        </authorList>
    </citation>
    <scope>NUCLEOTIDE SEQUENCE [LARGE SCALE GENOMIC DNA]</scope>
    <source>
        <strain evidence="2 3">PHEA-2</strain>
    </source>
</reference>
<dbReference type="RefSeq" id="YP_004994319.1">
    <property type="nucleotide sequence ID" value="NC_016603.1"/>
</dbReference>
<dbReference type="Proteomes" id="UP000007477">
    <property type="component" value="Chromosome"/>
</dbReference>
<dbReference type="KEGG" id="acc:BDGL_000051"/>
<dbReference type="OrthoDB" id="9792278at2"/>
<evidence type="ECO:0000313" key="3">
    <source>
        <dbReference type="Proteomes" id="UP000007477"/>
    </source>
</evidence>
<dbReference type="GeneID" id="11637204"/>
<reference key="1">
    <citation type="submission" date="2010-08" db="EMBL/GenBank/DDBJ databases">
        <title>The genome sequence of a nonpathogenic wastewater-adapted bacterium Acinetobacter calcoaceticus PHEA-2 and comparative genomics insights into environmental adaptation.</title>
        <authorList>
            <person name="Zhan Y."/>
            <person name="Yan Y."/>
            <person name="Zhang W."/>
            <person name="Chen M."/>
            <person name="Ping S."/>
            <person name="Lu W."/>
            <person name="Lin M."/>
        </authorList>
    </citation>
    <scope>NUCLEOTIDE SEQUENCE</scope>
    <source>
        <strain>PHEA-2</strain>
    </source>
</reference>
<proteinExistence type="predicted"/>
<dbReference type="Gene3D" id="3.40.50.1580">
    <property type="entry name" value="Nucleoside phosphorylase domain"/>
    <property type="match status" value="1"/>
</dbReference>
<dbReference type="Pfam" id="PF01048">
    <property type="entry name" value="PNP_UDP_1"/>
    <property type="match status" value="1"/>
</dbReference>
<dbReference type="SUPFAM" id="SSF53167">
    <property type="entry name" value="Purine and uridine phosphorylases"/>
    <property type="match status" value="1"/>
</dbReference>
<gene>
    <name evidence="2" type="ordered locus">BDGL_000051</name>
</gene>
<dbReference type="GO" id="GO:0009116">
    <property type="term" value="P:nucleoside metabolic process"/>
    <property type="evidence" value="ECO:0007669"/>
    <property type="project" value="InterPro"/>
</dbReference>
<dbReference type="GO" id="GO:0003824">
    <property type="term" value="F:catalytic activity"/>
    <property type="evidence" value="ECO:0007669"/>
    <property type="project" value="InterPro"/>
</dbReference>
<accession>F0KEV7</accession>
<dbReference type="InterPro" id="IPR000845">
    <property type="entry name" value="Nucleoside_phosphorylase_d"/>
</dbReference>
<feature type="domain" description="Nucleoside phosphorylase" evidence="1">
    <location>
        <begin position="1"/>
        <end position="31"/>
    </location>
</feature>
<dbReference type="PATRIC" id="fig|871585.3.peg.50"/>
<dbReference type="EMBL" id="CP002177">
    <property type="protein sequence ID" value="ADY80637.1"/>
    <property type="molecule type" value="Genomic_DNA"/>
</dbReference>
<dbReference type="STRING" id="871585.BDGL_000051"/>